<feature type="domain" description="Extradiol ring-cleavage dioxygenase LigAB LigA subunit" evidence="1">
    <location>
        <begin position="17"/>
        <end position="76"/>
    </location>
</feature>
<dbReference type="AlphaFoldDB" id="A0A225SPL7"/>
<dbReference type="Pfam" id="PF07746">
    <property type="entry name" value="LigA"/>
    <property type="match status" value="1"/>
</dbReference>
<accession>A0A225SPL7</accession>
<proteinExistence type="predicted"/>
<evidence type="ECO:0000259" key="1">
    <source>
        <dbReference type="Pfam" id="PF07746"/>
    </source>
</evidence>
<gene>
    <name evidence="2" type="ORF">CEJ45_18705</name>
</gene>
<dbReference type="RefSeq" id="WP_088756543.1">
    <property type="nucleotide sequence ID" value="NZ_JARJFG010000039.1"/>
</dbReference>
<keyword evidence="3" id="KW-1185">Reference proteome</keyword>
<evidence type="ECO:0000313" key="2">
    <source>
        <dbReference type="EMBL" id="OWY32957.1"/>
    </source>
</evidence>
<protein>
    <submittedName>
        <fullName evidence="2">Subunit of meta cleavage enzyme</fullName>
    </submittedName>
</protein>
<comment type="caution">
    <text evidence="2">The sequence shown here is derived from an EMBL/GenBank/DDBJ whole genome shotgun (WGS) entry which is preliminary data.</text>
</comment>
<dbReference type="EMBL" id="NJGV01000021">
    <property type="protein sequence ID" value="OWY32957.1"/>
    <property type="molecule type" value="Genomic_DNA"/>
</dbReference>
<dbReference type="Proteomes" id="UP000214747">
    <property type="component" value="Unassembled WGS sequence"/>
</dbReference>
<name>A0A225SPL7_9BURK</name>
<sequence>MSGNWVQQIPSQSAYWMNKVLFEVHHNDGHLKRYLASPEQYLAAVPMPETLRAAVRDNDIGAMYLAGANPYLLRAHCLGLRISELDFVTSLKAIAQGDHHG</sequence>
<reference evidence="2 3" key="1">
    <citation type="journal article" date="2010" name="Int. J. Syst. Evol. Microbiol.">
        <title>Reclassification of Herbaspirillum putei as a later heterotypic synonym of Herbaspirillum huttiense, with the description of H. huttiense subsp. huttiense subsp. nov. and H. huttiense subsp. putei subsp. nov., comb. nov., and description of Herbaspirillum aquaticum sp. nov.</title>
        <authorList>
            <person name="Dobritsa A.P."/>
            <person name="Reddy M.C."/>
            <person name="Samadpour M."/>
        </authorList>
    </citation>
    <scope>NUCLEOTIDE SEQUENCE [LARGE SCALE GENOMIC DNA]</scope>
    <source>
        <strain evidence="2 3">IEH 4430</strain>
    </source>
</reference>
<dbReference type="SUPFAM" id="SSF48076">
    <property type="entry name" value="LigA subunit of an aromatic-ring-opening dioxygenase LigAB"/>
    <property type="match status" value="1"/>
</dbReference>
<dbReference type="Gene3D" id="1.10.700.10">
    <property type="entry name" value="Dioxygenase LigAB, LigA subunit"/>
    <property type="match status" value="1"/>
</dbReference>
<dbReference type="InterPro" id="IPR036622">
    <property type="entry name" value="LigA_sf"/>
</dbReference>
<dbReference type="InterPro" id="IPR011986">
    <property type="entry name" value="Xdiol_dOase_LigA"/>
</dbReference>
<organism evidence="2 3">
    <name type="scientific">Herbaspirillum aquaticum</name>
    <dbReference type="NCBI Taxonomy" id="568783"/>
    <lineage>
        <taxon>Bacteria</taxon>
        <taxon>Pseudomonadati</taxon>
        <taxon>Pseudomonadota</taxon>
        <taxon>Betaproteobacteria</taxon>
        <taxon>Burkholderiales</taxon>
        <taxon>Oxalobacteraceae</taxon>
        <taxon>Herbaspirillum</taxon>
    </lineage>
</organism>
<evidence type="ECO:0000313" key="3">
    <source>
        <dbReference type="Proteomes" id="UP000214747"/>
    </source>
</evidence>